<feature type="region of interest" description="Disordered" evidence="1">
    <location>
        <begin position="365"/>
        <end position="406"/>
    </location>
</feature>
<reference evidence="2 3" key="1">
    <citation type="submission" date="2016-02" db="EMBL/GenBank/DDBJ databases">
        <title>Genome analysis of coral dinoflagellate symbionts highlights evolutionary adaptations to a symbiotic lifestyle.</title>
        <authorList>
            <person name="Aranda M."/>
            <person name="Li Y."/>
            <person name="Liew Y.J."/>
            <person name="Baumgarten S."/>
            <person name="Simakov O."/>
            <person name="Wilson M."/>
            <person name="Piel J."/>
            <person name="Ashoor H."/>
            <person name="Bougouffa S."/>
            <person name="Bajic V.B."/>
            <person name="Ryu T."/>
            <person name="Ravasi T."/>
            <person name="Bayer T."/>
            <person name="Micklem G."/>
            <person name="Kim H."/>
            <person name="Bhak J."/>
            <person name="Lajeunesse T.C."/>
            <person name="Voolstra C.R."/>
        </authorList>
    </citation>
    <scope>NUCLEOTIDE SEQUENCE [LARGE SCALE GENOMIC DNA]</scope>
    <source>
        <strain evidence="2 3">CCMP2467</strain>
    </source>
</reference>
<evidence type="ECO:0000313" key="2">
    <source>
        <dbReference type="EMBL" id="OLQ03462.1"/>
    </source>
</evidence>
<organism evidence="2 3">
    <name type="scientific">Symbiodinium microadriaticum</name>
    <name type="common">Dinoflagellate</name>
    <name type="synonym">Zooxanthella microadriatica</name>
    <dbReference type="NCBI Taxonomy" id="2951"/>
    <lineage>
        <taxon>Eukaryota</taxon>
        <taxon>Sar</taxon>
        <taxon>Alveolata</taxon>
        <taxon>Dinophyceae</taxon>
        <taxon>Suessiales</taxon>
        <taxon>Symbiodiniaceae</taxon>
        <taxon>Symbiodinium</taxon>
    </lineage>
</organism>
<comment type="caution">
    <text evidence="2">The sequence shown here is derived from an EMBL/GenBank/DDBJ whole genome shotgun (WGS) entry which is preliminary data.</text>
</comment>
<proteinExistence type="predicted"/>
<dbReference type="AlphaFoldDB" id="A0A1Q9E7S3"/>
<accession>A0A1Q9E7S3</accession>
<keyword evidence="3" id="KW-1185">Reference proteome</keyword>
<evidence type="ECO:0000313" key="3">
    <source>
        <dbReference type="Proteomes" id="UP000186817"/>
    </source>
</evidence>
<gene>
    <name evidence="2" type="ORF">AK812_SmicGene13581</name>
</gene>
<dbReference type="OrthoDB" id="420399at2759"/>
<protein>
    <submittedName>
        <fullName evidence="2">Uncharacterized protein</fullName>
    </submittedName>
</protein>
<dbReference type="Proteomes" id="UP000186817">
    <property type="component" value="Unassembled WGS sequence"/>
</dbReference>
<evidence type="ECO:0000256" key="1">
    <source>
        <dbReference type="SAM" id="MobiDB-lite"/>
    </source>
</evidence>
<sequence>MLDAAVSLDTTMPAAHAVYPIASGSASTCHSPQATGVHQEQYLCFQLLLLLKHEQSGEEAAFNAEAWHFPMEMRAWFSEDMEDDLHTAGVTNELVTSWARKEARAWNESHMPEQRNCLRSHRKAILEFMEALARVTGLSVPGWQVAILLWDAFCRTGIFASKSDLEALKELPAAVAALVLLLRKDECSCTAPRAAELAHFTTRFYRRFFARSTSATEDTNGEGPQEPVPSVMAEQIHQQERQLLEALDWQMHRPCAATWIDTLCKRLNIITSKKFTHDFSQPSPDTLRTGDRCKSQAKWNRERNAAKPPQFPAGKSRPHIDTDAMDYEDEVDATKESALTELKAEALAGNGVMDKNIRKQMMAALEEQTAQSSAPRTPARRKPPAPAMTPPAASKPAAGVATSTGGAEACYGGRWQGQRSVFYGRCASVAHVGIATQEKPLAQEVETKRYLAMLKEQGVEGSPQEIDSAESEDEDLVISELKAGGFFGMSASDNEVAELLGHDREDGDDQEELDAGVELLLILKKAVKDLVLLVQMAVLLLRTSDMAKTFVGGCSYWTSRGGKTSRNEWRTGGGSQVQPNTATCAGQIWNYGLPGNKHRGSSWLKRLVGTALGPVSTTPEFLGRSSMKGWPDLCNSFPLIRNICTGLMRKGPEQTTCLAGCVHRGCGDGLPLGPPACSVDGMDNEWLDHAMATSPQLSEAYGNIMILPNWILMSGRFAPLIDGQPIGRRISTAYCAGEAQGMRTKTQITWTSNSAFSNTNIGGFDANGPSPSDYEEVTAALKYGEADAAGNKRGDAWRMRTMVAELRSYTLGRVRHSDMQMGNYIESVLLPLVGRLGRQLRSYVAEDIDVGAVRDDRFAVGLVMTGQKASVGKGAGRCLLPVEAPCDWIKKAIYSGKAKPNAKSVEEEKEFEEYGCTMSAPDSQQQTDVAKKFSTSLMWRLDRVYPQDLHIVKAKNSDLPEVHAADWPRRTRHGVVEDATERGALVVQIPMNVNNLAIWPEMQTEFFRIPRKVFIDDQSWHRPFVDARTEAEDADLSLTEFLRDRDAVLWDPLILAMLDPCKCSFLLGSNWEASEVEPSGAWNAEAAFDDPMCFISGKVDELWQQVQWVCQQSVATSQALVHLMPSSFEMQPKQMANGLICLMCVIARILPLEVLRSTKVSSSEWQKLFCDALSSGEKKRSE</sequence>
<dbReference type="EMBL" id="LSRX01000235">
    <property type="protein sequence ID" value="OLQ03462.1"/>
    <property type="molecule type" value="Genomic_DNA"/>
</dbReference>
<feature type="region of interest" description="Disordered" evidence="1">
    <location>
        <begin position="300"/>
        <end position="320"/>
    </location>
</feature>
<name>A0A1Q9E7S3_SYMMI</name>